<keyword evidence="4" id="KW-1185">Reference proteome</keyword>
<dbReference type="AlphaFoldDB" id="A0AAV8ZE97"/>
<evidence type="ECO:0000313" key="4">
    <source>
        <dbReference type="Proteomes" id="UP001162156"/>
    </source>
</evidence>
<dbReference type="CDD" id="cd01089">
    <property type="entry name" value="PA2G4-like"/>
    <property type="match status" value="1"/>
</dbReference>
<reference evidence="3" key="1">
    <citation type="journal article" date="2023" name="Insect Mol. Biol.">
        <title>Genome sequencing provides insights into the evolution of gene families encoding plant cell wall-degrading enzymes in longhorned beetles.</title>
        <authorList>
            <person name="Shin N.R."/>
            <person name="Okamura Y."/>
            <person name="Kirsch R."/>
            <person name="Pauchet Y."/>
        </authorList>
    </citation>
    <scope>NUCLEOTIDE SEQUENCE</scope>
    <source>
        <strain evidence="3">RBIC_L_NR</strain>
    </source>
</reference>
<protein>
    <recommendedName>
        <fullName evidence="2">Peptidase M24 domain-containing protein</fullName>
    </recommendedName>
</protein>
<dbReference type="Pfam" id="PF00557">
    <property type="entry name" value="Peptidase_M24"/>
    <property type="match status" value="1"/>
</dbReference>
<comment type="caution">
    <text evidence="3">The sequence shown here is derived from an EMBL/GenBank/DDBJ whole genome shotgun (WGS) entry which is preliminary data.</text>
</comment>
<dbReference type="InterPro" id="IPR047113">
    <property type="entry name" value="PA2G4/ARX1"/>
</dbReference>
<comment type="similarity">
    <text evidence="1">Belongs to the peptidase M24 family.</text>
</comment>
<dbReference type="PANTHER" id="PTHR10804">
    <property type="entry name" value="PROTEASE FAMILY M24 METHIONYL AMINOPEPTIDASE, AMINOPEPTIDASE P"/>
    <property type="match status" value="1"/>
</dbReference>
<dbReference type="InterPro" id="IPR036005">
    <property type="entry name" value="Creatinase/aminopeptidase-like"/>
</dbReference>
<organism evidence="3 4">
    <name type="scientific">Rhamnusium bicolor</name>
    <dbReference type="NCBI Taxonomy" id="1586634"/>
    <lineage>
        <taxon>Eukaryota</taxon>
        <taxon>Metazoa</taxon>
        <taxon>Ecdysozoa</taxon>
        <taxon>Arthropoda</taxon>
        <taxon>Hexapoda</taxon>
        <taxon>Insecta</taxon>
        <taxon>Pterygota</taxon>
        <taxon>Neoptera</taxon>
        <taxon>Endopterygota</taxon>
        <taxon>Coleoptera</taxon>
        <taxon>Polyphaga</taxon>
        <taxon>Cucujiformia</taxon>
        <taxon>Chrysomeloidea</taxon>
        <taxon>Cerambycidae</taxon>
        <taxon>Lepturinae</taxon>
        <taxon>Rhagiini</taxon>
        <taxon>Rhamnusium</taxon>
    </lineage>
</organism>
<dbReference type="NCBIfam" id="TIGR00495">
    <property type="entry name" value="crvDNA_42K"/>
    <property type="match status" value="1"/>
</dbReference>
<dbReference type="InterPro" id="IPR004545">
    <property type="entry name" value="PA2G4"/>
</dbReference>
<dbReference type="EMBL" id="JANEYF010001596">
    <property type="protein sequence ID" value="KAJ8962009.1"/>
    <property type="molecule type" value="Genomic_DNA"/>
</dbReference>
<evidence type="ECO:0000313" key="3">
    <source>
        <dbReference type="EMBL" id="KAJ8962009.1"/>
    </source>
</evidence>
<evidence type="ECO:0000256" key="1">
    <source>
        <dbReference type="ARBA" id="ARBA00007319"/>
    </source>
</evidence>
<dbReference type="InterPro" id="IPR000994">
    <property type="entry name" value="Pept_M24"/>
</dbReference>
<dbReference type="SUPFAM" id="SSF55920">
    <property type="entry name" value="Creatinase/aminopeptidase"/>
    <property type="match status" value="1"/>
</dbReference>
<dbReference type="PANTHER" id="PTHR10804:SF11">
    <property type="entry name" value="PROLIFERATION-ASSOCIATED PROTEIN 2G4"/>
    <property type="match status" value="1"/>
</dbReference>
<name>A0AAV8ZE97_9CUCU</name>
<gene>
    <name evidence="3" type="ORF">NQ314_005791</name>
</gene>
<dbReference type="Gene3D" id="3.90.230.10">
    <property type="entry name" value="Creatinase/methionine aminopeptidase superfamily"/>
    <property type="match status" value="1"/>
</dbReference>
<feature type="domain" description="Peptidase M24" evidence="2">
    <location>
        <begin position="20"/>
        <end position="210"/>
    </location>
</feature>
<dbReference type="FunFam" id="3.90.230.10:FF:000013">
    <property type="entry name" value="DNA-binding protein, 42 kDa"/>
    <property type="match status" value="1"/>
</dbReference>
<dbReference type="InterPro" id="IPR036388">
    <property type="entry name" value="WH-like_DNA-bd_sf"/>
</dbReference>
<dbReference type="Proteomes" id="UP001162156">
    <property type="component" value="Unassembled WGS sequence"/>
</dbReference>
<accession>A0AAV8ZE97</accession>
<proteinExistence type="inferred from homology"/>
<dbReference type="Gene3D" id="1.10.10.10">
    <property type="entry name" value="Winged helix-like DNA-binding domain superfamily/Winged helix DNA-binding domain"/>
    <property type="match status" value="1"/>
</dbReference>
<evidence type="ECO:0000259" key="2">
    <source>
        <dbReference type="Pfam" id="PF00557"/>
    </source>
</evidence>
<sequence length="384" mass="42932">MADDKDVVEKTISEDLVVTKYKMAGEIVNRVLKQVIDKCVAGASVREICEFGDQLLTEETSKVFKKEKDLRKGIAFPTCVSANNCICHFSPVPSEPDYSLKDEDVVKVDLGAHIDGFIAVVAHTIVIGAPSKNKVTGRKADAILAAHYASQAALRLLKPGNETYAITDAVQKVAESFKCKPVEGMLSHQLKQFKIDGEKTIIQNPNDAQRKEHEKFELDKHEVYAMDVLISTGEGVGKETDTRVSIYKKTDELYQLKLKASRISFQDETKAKMGVVECVKNKLIEPFQVLYEKPGEIVAHFKFTVLLMPNGPHKITGLPLETELYHSEYSVTDPELKLILNSSANPKAAKKKKRSLKVLPNLNRWKSKLQLKKYVFGFSHSNIL</sequence>